<dbReference type="Pfam" id="PF00293">
    <property type="entry name" value="NUDIX"/>
    <property type="match status" value="1"/>
</dbReference>
<evidence type="ECO:0000259" key="2">
    <source>
        <dbReference type="PROSITE" id="PS51462"/>
    </source>
</evidence>
<dbReference type="RefSeq" id="WP_114576989.1">
    <property type="nucleotide sequence ID" value="NZ_JAIVEF010000002.1"/>
</dbReference>
<comment type="caution">
    <text evidence="3">The sequence shown here is derived from an EMBL/GenBank/DDBJ whole genome shotgun (WGS) entry which is preliminary data.</text>
</comment>
<reference evidence="3 4" key="1">
    <citation type="journal article" date="2019" name="Int. J. Syst. Evol. Microbiol.">
        <title>The Global Catalogue of Microorganisms (GCM) 10K type strain sequencing project: providing services to taxonomists for standard genome sequencing and annotation.</title>
        <authorList>
            <consortium name="The Broad Institute Genomics Platform"/>
            <consortium name="The Broad Institute Genome Sequencing Center for Infectious Disease"/>
            <person name="Wu L."/>
            <person name="Ma J."/>
        </authorList>
    </citation>
    <scope>NUCLEOTIDE SEQUENCE [LARGE SCALE GENOMIC DNA]</scope>
    <source>
        <strain evidence="3 4">CGMCC 1.15824</strain>
    </source>
</reference>
<keyword evidence="4" id="KW-1185">Reference proteome</keyword>
<dbReference type="PROSITE" id="PS51462">
    <property type="entry name" value="NUDIX"/>
    <property type="match status" value="1"/>
</dbReference>
<dbReference type="AlphaFoldDB" id="A0ABD5QEU3"/>
<dbReference type="CDD" id="cd04663">
    <property type="entry name" value="NUDIX_Hydrolase"/>
    <property type="match status" value="1"/>
</dbReference>
<keyword evidence="1" id="KW-0378">Hydrolase</keyword>
<dbReference type="InterPro" id="IPR000086">
    <property type="entry name" value="NUDIX_hydrolase_dom"/>
</dbReference>
<dbReference type="GO" id="GO:0016787">
    <property type="term" value="F:hydrolase activity"/>
    <property type="evidence" value="ECO:0007669"/>
    <property type="project" value="UniProtKB-KW"/>
</dbReference>
<dbReference type="InterPro" id="IPR020084">
    <property type="entry name" value="NUDIX_hydrolase_CS"/>
</dbReference>
<protein>
    <submittedName>
        <fullName evidence="3">NUDIX domain-containing protein</fullName>
    </submittedName>
</protein>
<feature type="domain" description="Nudix hydrolase" evidence="2">
    <location>
        <begin position="5"/>
        <end position="141"/>
    </location>
</feature>
<evidence type="ECO:0000313" key="3">
    <source>
        <dbReference type="EMBL" id="MFC4987609.1"/>
    </source>
</evidence>
<dbReference type="EMBL" id="JBHSJG010000029">
    <property type="protein sequence ID" value="MFC4987609.1"/>
    <property type="molecule type" value="Genomic_DNA"/>
</dbReference>
<dbReference type="Gene3D" id="3.90.79.10">
    <property type="entry name" value="Nucleoside Triphosphate Pyrophosphohydrolase"/>
    <property type="match status" value="1"/>
</dbReference>
<name>A0ABD5QEU3_9EURY</name>
<evidence type="ECO:0000256" key="1">
    <source>
        <dbReference type="ARBA" id="ARBA00022801"/>
    </source>
</evidence>
<dbReference type="InterPro" id="IPR015797">
    <property type="entry name" value="NUDIX_hydrolase-like_dom_sf"/>
</dbReference>
<accession>A0ABD5QEU3</accession>
<gene>
    <name evidence="3" type="ORF">ACFPFO_07515</name>
</gene>
<dbReference type="SUPFAM" id="SSF55811">
    <property type="entry name" value="Nudix"/>
    <property type="match status" value="1"/>
</dbReference>
<proteinExistence type="predicted"/>
<dbReference type="Proteomes" id="UP001595925">
    <property type="component" value="Unassembled WGS sequence"/>
</dbReference>
<organism evidence="3 4">
    <name type="scientific">Saliphagus infecundisoli</name>
    <dbReference type="NCBI Taxonomy" id="1849069"/>
    <lineage>
        <taxon>Archaea</taxon>
        <taxon>Methanobacteriati</taxon>
        <taxon>Methanobacteriota</taxon>
        <taxon>Stenosarchaea group</taxon>
        <taxon>Halobacteria</taxon>
        <taxon>Halobacteriales</taxon>
        <taxon>Natrialbaceae</taxon>
        <taxon>Saliphagus</taxon>
    </lineage>
</organism>
<sequence>MAAQITHVQKACAYVTRGEGELLVFRGPEHDGLQIPKGTIEAGEDPRSALFREVLEESGLSALGKTRHLASDVWTRRNSPPKRYVRHFFHATVHEPRDRWTHVVTGEGEERGTEYDFTWLDLSSTAGREFALELDDYVHLL</sequence>
<dbReference type="PROSITE" id="PS00893">
    <property type="entry name" value="NUDIX_BOX"/>
    <property type="match status" value="1"/>
</dbReference>
<evidence type="ECO:0000313" key="4">
    <source>
        <dbReference type="Proteomes" id="UP001595925"/>
    </source>
</evidence>